<keyword evidence="5" id="KW-1185">Reference proteome</keyword>
<dbReference type="Pfam" id="PF00106">
    <property type="entry name" value="adh_short"/>
    <property type="match status" value="1"/>
</dbReference>
<dbReference type="InterPro" id="IPR051468">
    <property type="entry name" value="Fungal_SecMetab_SDRs"/>
</dbReference>
<protein>
    <submittedName>
        <fullName evidence="4">Uncharacterized oxidoreductase C663.09c</fullName>
    </submittedName>
</protein>
<dbReference type="EMBL" id="BDHI01000008">
    <property type="protein sequence ID" value="GCB21663.1"/>
    <property type="molecule type" value="Genomic_DNA"/>
</dbReference>
<dbReference type="Proteomes" id="UP000286921">
    <property type="component" value="Unassembled WGS sequence"/>
</dbReference>
<dbReference type="AlphaFoldDB" id="A0A401KQU0"/>
<organism evidence="4 5">
    <name type="scientific">Aspergillus awamori</name>
    <name type="common">Black koji mold</name>
    <dbReference type="NCBI Taxonomy" id="105351"/>
    <lineage>
        <taxon>Eukaryota</taxon>
        <taxon>Fungi</taxon>
        <taxon>Dikarya</taxon>
        <taxon>Ascomycota</taxon>
        <taxon>Pezizomycotina</taxon>
        <taxon>Eurotiomycetes</taxon>
        <taxon>Eurotiomycetidae</taxon>
        <taxon>Eurotiales</taxon>
        <taxon>Aspergillaceae</taxon>
        <taxon>Aspergillus</taxon>
    </lineage>
</organism>
<sequence length="379" mass="41337">MASYLITGASRGIGLAMARTLASKPANEVSVIFAAARTQTDDLKRLVAQSSGRIHPVSMDVESKHSIQAAVATVEHALSGKGLDVLINNAGIMPSTRGGIENMDNLDTVFHTNVSSAHMVTSAFLPLLKNGNQKKVINISTTLGSITMAPRFALFPVPAYKVSKAALNMLTVQYAQSFADQGFTFLAISPGWVKTDLGGDRADITTEQSVQGLLDIILPATQADNGKFFNIRVPGWEKAEGLNQYDGAEVPWRAVHDIIIDEKQHITTRRLRSVTLQQWLQRIQIEHDSQNSSSDHVLNPNLDGKGGAPSPPSWPEKLSGVYSAMRMLKFYRNVLATDAIHGLPATEKTVKSSAVLRSIPVVQDGWVRKWVREWVEAFS</sequence>
<feature type="region of interest" description="Disordered" evidence="3">
    <location>
        <begin position="290"/>
        <end position="314"/>
    </location>
</feature>
<dbReference type="PANTHER" id="PTHR43544:SF36">
    <property type="entry name" value="CHAIN OXIDOREDUCTASE (CSGA), PUTATIVE (AFU_ORTHOLOGUE AFUA_4G00910)-RELATED"/>
    <property type="match status" value="1"/>
</dbReference>
<proteinExistence type="inferred from homology"/>
<evidence type="ECO:0000313" key="5">
    <source>
        <dbReference type="Proteomes" id="UP000286921"/>
    </source>
</evidence>
<dbReference type="GO" id="GO:0005737">
    <property type="term" value="C:cytoplasm"/>
    <property type="evidence" value="ECO:0007669"/>
    <property type="project" value="TreeGrafter"/>
</dbReference>
<accession>A0A401KQU0</accession>
<dbReference type="GO" id="GO:0016491">
    <property type="term" value="F:oxidoreductase activity"/>
    <property type="evidence" value="ECO:0007669"/>
    <property type="project" value="TreeGrafter"/>
</dbReference>
<dbReference type="PANTHER" id="PTHR43544">
    <property type="entry name" value="SHORT-CHAIN DEHYDROGENASE/REDUCTASE"/>
    <property type="match status" value="1"/>
</dbReference>
<gene>
    <name evidence="4" type="ORF">AAWM_04548</name>
</gene>
<evidence type="ECO:0000313" key="4">
    <source>
        <dbReference type="EMBL" id="GCB21663.1"/>
    </source>
</evidence>
<comment type="caution">
    <text evidence="4">The sequence shown here is derived from an EMBL/GenBank/DDBJ whole genome shotgun (WGS) entry which is preliminary data.</text>
</comment>
<evidence type="ECO:0000256" key="1">
    <source>
        <dbReference type="ARBA" id="ARBA00006484"/>
    </source>
</evidence>
<dbReference type="CDD" id="cd05325">
    <property type="entry name" value="carb_red_sniffer_like_SDR_c"/>
    <property type="match status" value="1"/>
</dbReference>
<dbReference type="SUPFAM" id="SSF51735">
    <property type="entry name" value="NAD(P)-binding Rossmann-fold domains"/>
    <property type="match status" value="1"/>
</dbReference>
<comment type="similarity">
    <text evidence="1 2">Belongs to the short-chain dehydrogenases/reductases (SDR) family.</text>
</comment>
<evidence type="ECO:0000256" key="2">
    <source>
        <dbReference type="RuleBase" id="RU000363"/>
    </source>
</evidence>
<dbReference type="PRINTS" id="PR00081">
    <property type="entry name" value="GDHRDH"/>
</dbReference>
<dbReference type="PRINTS" id="PR00080">
    <property type="entry name" value="SDRFAMILY"/>
</dbReference>
<name>A0A401KQU0_ASPAW</name>
<reference evidence="4 5" key="1">
    <citation type="submission" date="2016-09" db="EMBL/GenBank/DDBJ databases">
        <title>Aspergillus awamori IFM 58123T.</title>
        <authorList>
            <person name="Kusuya Y."/>
            <person name="Shimizu M."/>
            <person name="Takahashi H."/>
            <person name="Yaguchi T."/>
        </authorList>
    </citation>
    <scope>NUCLEOTIDE SEQUENCE [LARGE SCALE GENOMIC DNA]</scope>
    <source>
        <strain evidence="4 5">IFM 58123</strain>
    </source>
</reference>
<dbReference type="InterPro" id="IPR002347">
    <property type="entry name" value="SDR_fam"/>
</dbReference>
<evidence type="ECO:0000256" key="3">
    <source>
        <dbReference type="SAM" id="MobiDB-lite"/>
    </source>
</evidence>
<dbReference type="Gene3D" id="3.40.50.720">
    <property type="entry name" value="NAD(P)-binding Rossmann-like Domain"/>
    <property type="match status" value="1"/>
</dbReference>
<dbReference type="InterPro" id="IPR036291">
    <property type="entry name" value="NAD(P)-bd_dom_sf"/>
</dbReference>